<dbReference type="AlphaFoldDB" id="A0A0E9SGK7"/>
<accession>A0A0E9SGK7</accession>
<feature type="region of interest" description="Disordered" evidence="1">
    <location>
        <begin position="20"/>
        <end position="62"/>
    </location>
</feature>
<proteinExistence type="predicted"/>
<dbReference type="EMBL" id="GBXM01068058">
    <property type="protein sequence ID" value="JAH40519.1"/>
    <property type="molecule type" value="Transcribed_RNA"/>
</dbReference>
<organism evidence="2">
    <name type="scientific">Anguilla anguilla</name>
    <name type="common">European freshwater eel</name>
    <name type="synonym">Muraena anguilla</name>
    <dbReference type="NCBI Taxonomy" id="7936"/>
    <lineage>
        <taxon>Eukaryota</taxon>
        <taxon>Metazoa</taxon>
        <taxon>Chordata</taxon>
        <taxon>Craniata</taxon>
        <taxon>Vertebrata</taxon>
        <taxon>Euteleostomi</taxon>
        <taxon>Actinopterygii</taxon>
        <taxon>Neopterygii</taxon>
        <taxon>Teleostei</taxon>
        <taxon>Anguilliformes</taxon>
        <taxon>Anguillidae</taxon>
        <taxon>Anguilla</taxon>
    </lineage>
</organism>
<reference evidence="2" key="1">
    <citation type="submission" date="2014-11" db="EMBL/GenBank/DDBJ databases">
        <authorList>
            <person name="Amaro Gonzalez C."/>
        </authorList>
    </citation>
    <scope>NUCLEOTIDE SEQUENCE</scope>
</reference>
<name>A0A0E9SGK7_ANGAN</name>
<protein>
    <submittedName>
        <fullName evidence="2">Uncharacterized protein</fullName>
    </submittedName>
</protein>
<evidence type="ECO:0000256" key="1">
    <source>
        <dbReference type="SAM" id="MobiDB-lite"/>
    </source>
</evidence>
<evidence type="ECO:0000313" key="2">
    <source>
        <dbReference type="EMBL" id="JAH40519.1"/>
    </source>
</evidence>
<feature type="compositionally biased region" description="Basic and acidic residues" evidence="1">
    <location>
        <begin position="50"/>
        <end position="62"/>
    </location>
</feature>
<reference evidence="2" key="2">
    <citation type="journal article" date="2015" name="Fish Shellfish Immunol.">
        <title>Early steps in the European eel (Anguilla anguilla)-Vibrio vulnificus interaction in the gills: Role of the RtxA13 toxin.</title>
        <authorList>
            <person name="Callol A."/>
            <person name="Pajuelo D."/>
            <person name="Ebbesson L."/>
            <person name="Teles M."/>
            <person name="MacKenzie S."/>
            <person name="Amaro C."/>
        </authorList>
    </citation>
    <scope>NUCLEOTIDE SEQUENCE</scope>
</reference>
<sequence>MQSAGCELCLRSTRFRHQHKHYELSSVQQAKSAEMTKVGQAESKVKNGWKLREPRTEKSNTK</sequence>